<comment type="caution">
    <text evidence="2">The sequence shown here is derived from an EMBL/GenBank/DDBJ whole genome shotgun (WGS) entry which is preliminary data.</text>
</comment>
<evidence type="ECO:0000313" key="3">
    <source>
        <dbReference type="Proteomes" id="UP000317722"/>
    </source>
</evidence>
<reference evidence="2 3" key="1">
    <citation type="journal article" date="2019" name="Environ. Microbiol.">
        <title>Species interactions and distinct microbial communities in high Arctic permafrost affected cryosols are associated with the CH4 and CO2 gas fluxes.</title>
        <authorList>
            <person name="Altshuler I."/>
            <person name="Hamel J."/>
            <person name="Turney S."/>
            <person name="Magnuson E."/>
            <person name="Levesque R."/>
            <person name="Greer C."/>
            <person name="Whyte L.G."/>
        </authorList>
    </citation>
    <scope>NUCLEOTIDE SEQUENCE [LARGE SCALE GENOMIC DNA]</scope>
    <source>
        <strain evidence="2 3">S9.3A</strain>
    </source>
</reference>
<accession>A0A502CXB9</accession>
<keyword evidence="3" id="KW-1185">Reference proteome</keyword>
<name>A0A502CXB9_9MICO</name>
<evidence type="ECO:0000313" key="2">
    <source>
        <dbReference type="EMBL" id="TPG17180.1"/>
    </source>
</evidence>
<feature type="region of interest" description="Disordered" evidence="1">
    <location>
        <begin position="1"/>
        <end position="23"/>
    </location>
</feature>
<dbReference type="AlphaFoldDB" id="A0A502CXB9"/>
<dbReference type="EMBL" id="RCZM01000003">
    <property type="protein sequence ID" value="TPG17180.1"/>
    <property type="molecule type" value="Genomic_DNA"/>
</dbReference>
<proteinExistence type="predicted"/>
<evidence type="ECO:0000256" key="1">
    <source>
        <dbReference type="SAM" id="MobiDB-lite"/>
    </source>
</evidence>
<dbReference type="Proteomes" id="UP000317722">
    <property type="component" value="Unassembled WGS sequence"/>
</dbReference>
<organism evidence="2 3">
    <name type="scientific">Pedococcus bigeumensis</name>
    <dbReference type="NCBI Taxonomy" id="433644"/>
    <lineage>
        <taxon>Bacteria</taxon>
        <taxon>Bacillati</taxon>
        <taxon>Actinomycetota</taxon>
        <taxon>Actinomycetes</taxon>
        <taxon>Micrococcales</taxon>
        <taxon>Intrasporangiaceae</taxon>
        <taxon>Pedococcus</taxon>
    </lineage>
</organism>
<sequence>MQQLSIRPLRAQATTDHRDADGREHQAMLTVGPSMSRGVEQVRAAAVLDDLLSQRVVGIHSRRDVVQVP</sequence>
<protein>
    <submittedName>
        <fullName evidence="2">Uncharacterized protein</fullName>
    </submittedName>
</protein>
<gene>
    <name evidence="2" type="ORF">EAH86_10480</name>
</gene>